<dbReference type="Pfam" id="PF12974">
    <property type="entry name" value="Phosphonate-bd"/>
    <property type="match status" value="1"/>
</dbReference>
<dbReference type="GO" id="GO:0043190">
    <property type="term" value="C:ATP-binding cassette (ABC) transporter complex"/>
    <property type="evidence" value="ECO:0007669"/>
    <property type="project" value="InterPro"/>
</dbReference>
<evidence type="ECO:0000313" key="5">
    <source>
        <dbReference type="Proteomes" id="UP001144805"/>
    </source>
</evidence>
<comment type="caution">
    <text evidence="4">The sequence shown here is derived from an EMBL/GenBank/DDBJ whole genome shotgun (WGS) entry which is preliminary data.</text>
</comment>
<name>A0A9X3IJX7_9HYPH</name>
<protein>
    <submittedName>
        <fullName evidence="4">Phosphate/phosphite/phosphonate ABC transporter substrate-binding protein</fullName>
    </submittedName>
</protein>
<organism evidence="4 5">
    <name type="scientific">Kaistia nematophila</name>
    <dbReference type="NCBI Taxonomy" id="2994654"/>
    <lineage>
        <taxon>Bacteria</taxon>
        <taxon>Pseudomonadati</taxon>
        <taxon>Pseudomonadota</taxon>
        <taxon>Alphaproteobacteria</taxon>
        <taxon>Hyphomicrobiales</taxon>
        <taxon>Kaistiaceae</taxon>
        <taxon>Kaistia</taxon>
    </lineage>
</organism>
<dbReference type="RefSeq" id="WP_266336874.1">
    <property type="nucleotide sequence ID" value="NZ_JAPKNK010000001.1"/>
</dbReference>
<dbReference type="Proteomes" id="UP001144805">
    <property type="component" value="Unassembled WGS sequence"/>
</dbReference>
<reference evidence="4" key="1">
    <citation type="submission" date="2022-11" db="EMBL/GenBank/DDBJ databases">
        <title>Biodiversity and phylogenetic relationships of bacteria.</title>
        <authorList>
            <person name="Machado R.A.R."/>
            <person name="Bhat A."/>
            <person name="Loulou A."/>
            <person name="Kallel S."/>
        </authorList>
    </citation>
    <scope>NUCLEOTIDE SEQUENCE</scope>
    <source>
        <strain evidence="4">K-TC2</strain>
    </source>
</reference>
<proteinExistence type="inferred from homology"/>
<comment type="similarity">
    <text evidence="1">Belongs to the phosphate/phosphite/phosphonate binding protein family.</text>
</comment>
<evidence type="ECO:0000256" key="3">
    <source>
        <dbReference type="SAM" id="SignalP"/>
    </source>
</evidence>
<accession>A0A9X3IJX7</accession>
<dbReference type="InterPro" id="IPR005770">
    <property type="entry name" value="PhnD"/>
</dbReference>
<evidence type="ECO:0000313" key="4">
    <source>
        <dbReference type="EMBL" id="MCX5567906.1"/>
    </source>
</evidence>
<dbReference type="PANTHER" id="PTHR35841:SF1">
    <property type="entry name" value="PHOSPHONATES-BINDING PERIPLASMIC PROTEIN"/>
    <property type="match status" value="1"/>
</dbReference>
<feature type="signal peptide" evidence="3">
    <location>
        <begin position="1"/>
        <end position="20"/>
    </location>
</feature>
<dbReference type="AlphaFoldDB" id="A0A9X3IJX7"/>
<dbReference type="PANTHER" id="PTHR35841">
    <property type="entry name" value="PHOSPHONATES-BINDING PERIPLASMIC PROTEIN"/>
    <property type="match status" value="1"/>
</dbReference>
<dbReference type="SUPFAM" id="SSF53850">
    <property type="entry name" value="Periplasmic binding protein-like II"/>
    <property type="match status" value="1"/>
</dbReference>
<dbReference type="GO" id="GO:0055085">
    <property type="term" value="P:transmembrane transport"/>
    <property type="evidence" value="ECO:0007669"/>
    <property type="project" value="InterPro"/>
</dbReference>
<keyword evidence="5" id="KW-1185">Reference proteome</keyword>
<dbReference type="Gene3D" id="3.40.190.10">
    <property type="entry name" value="Periplasmic binding protein-like II"/>
    <property type="match status" value="2"/>
</dbReference>
<dbReference type="EMBL" id="JAPKNK010000001">
    <property type="protein sequence ID" value="MCX5567906.1"/>
    <property type="molecule type" value="Genomic_DNA"/>
</dbReference>
<evidence type="ECO:0000256" key="2">
    <source>
        <dbReference type="ARBA" id="ARBA00022729"/>
    </source>
</evidence>
<sequence>MRRALAWIALLLTLTAPAFASWRDDVGTLRVGFIAGDNPNYEVARLEKFRWQLQYALAVPVELFPARSYEALMEAQATGRVQYAVLSSLAYITLDRRCDCVEPLVQPTSADHLRGFRALLVARTDGPVSTLAEARNMRLAVGGKDSLSGRRAAYAGMAKEGIDPASYFLRIVETPDSAAALAALAAGEVDLATAWSMASDPLSPSIGSGPFGQLAGDGVLSPSTLKIVWQSDLIPFGPHVVRKDLPEMAKSSLLQALTEMRNVQPEAYDAIERGLPGGFVAADPALYRQLAETLNLPRRRD</sequence>
<evidence type="ECO:0000256" key="1">
    <source>
        <dbReference type="ARBA" id="ARBA00007162"/>
    </source>
</evidence>
<dbReference type="NCBIfam" id="TIGR01098">
    <property type="entry name" value="3A0109s03R"/>
    <property type="match status" value="1"/>
</dbReference>
<keyword evidence="2 3" id="KW-0732">Signal</keyword>
<gene>
    <name evidence="4" type="primary">phnD</name>
    <name evidence="4" type="ORF">OSH07_01730</name>
</gene>
<feature type="chain" id="PRO_5040788007" evidence="3">
    <location>
        <begin position="21"/>
        <end position="301"/>
    </location>
</feature>